<feature type="compositionally biased region" description="Basic and acidic residues" evidence="1">
    <location>
        <begin position="69"/>
        <end position="110"/>
    </location>
</feature>
<feature type="compositionally biased region" description="Pro residues" evidence="1">
    <location>
        <begin position="158"/>
        <end position="170"/>
    </location>
</feature>
<gene>
    <name evidence="2" type="ORF">OFUS_LOCUS19589</name>
</gene>
<comment type="caution">
    <text evidence="2">The sequence shown here is derived from an EMBL/GenBank/DDBJ whole genome shotgun (WGS) entry which is preliminary data.</text>
</comment>
<feature type="region of interest" description="Disordered" evidence="1">
    <location>
        <begin position="292"/>
        <end position="311"/>
    </location>
</feature>
<feature type="compositionally biased region" description="Polar residues" evidence="1">
    <location>
        <begin position="247"/>
        <end position="256"/>
    </location>
</feature>
<sequence length="339" mass="37697">MDPRYGGRPNPYGFPPGGPQYRGHPNYPPDQGRDPNYGPDPRYGQGPQYGSDSHYNRGPPMQLPPGIHRLPDERGYRDDPRGYPDERGQYPPGRDPHDRERGRHSQDRGPHQYQQGPPSPRGKRRSYQEGPPAPMGQQHPVHQGPSSPRVKQSSYHGPPAPMVQGPPSPGNHPGKPIELSDVRPDELEPDYGETNRGYEHDDPRSPTARAIGGGAAVLGGVDESPPREHTQHYSKHKGKSKSRVRSQEMNNNANQEMTKDKMLLSHLPSHHERSGGTLRRRKTHMHAPIEVMTSKGPEIELPSRDRRSTNAAVSAATAKGVHALADQTRSVETFQHMVH</sequence>
<evidence type="ECO:0000256" key="1">
    <source>
        <dbReference type="SAM" id="MobiDB-lite"/>
    </source>
</evidence>
<feature type="compositionally biased region" description="Polar residues" evidence="1">
    <location>
        <begin position="144"/>
        <end position="155"/>
    </location>
</feature>
<feature type="region of interest" description="Disordered" evidence="1">
    <location>
        <begin position="1"/>
        <end position="258"/>
    </location>
</feature>
<feature type="compositionally biased region" description="Basic and acidic residues" evidence="1">
    <location>
        <begin position="297"/>
        <end position="308"/>
    </location>
</feature>
<dbReference type="Proteomes" id="UP000749559">
    <property type="component" value="Unassembled WGS sequence"/>
</dbReference>
<name>A0A8J1XYT8_OWEFU</name>
<dbReference type="AlphaFoldDB" id="A0A8J1XYT8"/>
<organism evidence="2 3">
    <name type="scientific">Owenia fusiformis</name>
    <name type="common">Polychaete worm</name>
    <dbReference type="NCBI Taxonomy" id="6347"/>
    <lineage>
        <taxon>Eukaryota</taxon>
        <taxon>Metazoa</taxon>
        <taxon>Spiralia</taxon>
        <taxon>Lophotrochozoa</taxon>
        <taxon>Annelida</taxon>
        <taxon>Polychaeta</taxon>
        <taxon>Sedentaria</taxon>
        <taxon>Canalipalpata</taxon>
        <taxon>Sabellida</taxon>
        <taxon>Oweniida</taxon>
        <taxon>Oweniidae</taxon>
        <taxon>Owenia</taxon>
    </lineage>
</organism>
<proteinExistence type="predicted"/>
<evidence type="ECO:0000313" key="3">
    <source>
        <dbReference type="Proteomes" id="UP000749559"/>
    </source>
</evidence>
<dbReference type="EMBL" id="CAIIXF020000009">
    <property type="protein sequence ID" value="CAH1794987.1"/>
    <property type="molecule type" value="Genomic_DNA"/>
</dbReference>
<reference evidence="2" key="1">
    <citation type="submission" date="2022-03" db="EMBL/GenBank/DDBJ databases">
        <authorList>
            <person name="Martin C."/>
        </authorList>
    </citation>
    <scope>NUCLEOTIDE SEQUENCE</scope>
</reference>
<evidence type="ECO:0000313" key="2">
    <source>
        <dbReference type="EMBL" id="CAH1794987.1"/>
    </source>
</evidence>
<keyword evidence="3" id="KW-1185">Reference proteome</keyword>
<protein>
    <submittedName>
        <fullName evidence="2">Uncharacterized protein</fullName>
    </submittedName>
</protein>
<accession>A0A8J1XYT8</accession>
<feature type="compositionally biased region" description="Basic residues" evidence="1">
    <location>
        <begin position="232"/>
        <end position="244"/>
    </location>
</feature>